<keyword evidence="1" id="KW-0325">Glycoprotein</keyword>
<evidence type="ECO:0000256" key="2">
    <source>
        <dbReference type="PROSITE-ProRule" id="PRU00352"/>
    </source>
</evidence>
<feature type="chain" id="PRO_5043528099" description="Sema domain-containing protein" evidence="4">
    <location>
        <begin position="28"/>
        <end position="438"/>
    </location>
</feature>
<name>A0AAV2LFA3_KNICA</name>
<evidence type="ECO:0000256" key="3">
    <source>
        <dbReference type="SAM" id="MobiDB-lite"/>
    </source>
</evidence>
<keyword evidence="4" id="KW-0732">Signal</keyword>
<dbReference type="GO" id="GO:0001755">
    <property type="term" value="P:neural crest cell migration"/>
    <property type="evidence" value="ECO:0007669"/>
    <property type="project" value="TreeGrafter"/>
</dbReference>
<feature type="region of interest" description="Disordered" evidence="3">
    <location>
        <begin position="225"/>
        <end position="244"/>
    </location>
</feature>
<dbReference type="SUPFAM" id="SSF101912">
    <property type="entry name" value="Sema domain"/>
    <property type="match status" value="1"/>
</dbReference>
<dbReference type="GO" id="GO:0007411">
    <property type="term" value="P:axon guidance"/>
    <property type="evidence" value="ECO:0007669"/>
    <property type="project" value="TreeGrafter"/>
</dbReference>
<feature type="domain" description="Sema" evidence="5">
    <location>
        <begin position="1"/>
        <end position="263"/>
    </location>
</feature>
<proteinExistence type="predicted"/>
<dbReference type="GO" id="GO:0045499">
    <property type="term" value="F:chemorepellent activity"/>
    <property type="evidence" value="ECO:0007669"/>
    <property type="project" value="TreeGrafter"/>
</dbReference>
<dbReference type="AlphaFoldDB" id="A0AAV2LFA3"/>
<dbReference type="InterPro" id="IPR036352">
    <property type="entry name" value="Semap_dom_sf"/>
</dbReference>
<dbReference type="EMBL" id="OZ035845">
    <property type="protein sequence ID" value="CAL1599813.1"/>
    <property type="molecule type" value="Genomic_DNA"/>
</dbReference>
<gene>
    <name evidence="6" type="ORF">KC01_LOCUS28012</name>
</gene>
<dbReference type="InterPro" id="IPR015943">
    <property type="entry name" value="WD40/YVTN_repeat-like_dom_sf"/>
</dbReference>
<dbReference type="PANTHER" id="PTHR11036:SF72">
    <property type="entry name" value="SEMAPHORIN-4F"/>
    <property type="match status" value="1"/>
</dbReference>
<dbReference type="InterPro" id="IPR001627">
    <property type="entry name" value="Semap_dom"/>
</dbReference>
<dbReference type="Gene3D" id="2.130.10.10">
    <property type="entry name" value="YVTN repeat-like/Quinoprotein amine dehydrogenase"/>
    <property type="match status" value="1"/>
</dbReference>
<evidence type="ECO:0000259" key="5">
    <source>
        <dbReference type="PROSITE" id="PS51004"/>
    </source>
</evidence>
<dbReference type="PANTHER" id="PTHR11036">
    <property type="entry name" value="SEMAPHORIN"/>
    <property type="match status" value="1"/>
</dbReference>
<reference evidence="6 7" key="1">
    <citation type="submission" date="2024-04" db="EMBL/GenBank/DDBJ databases">
        <authorList>
            <person name="Waldvogel A.-M."/>
            <person name="Schoenle A."/>
        </authorList>
    </citation>
    <scope>NUCLEOTIDE SEQUENCE [LARGE SCALE GENOMIC DNA]</scope>
</reference>
<evidence type="ECO:0000313" key="7">
    <source>
        <dbReference type="Proteomes" id="UP001497482"/>
    </source>
</evidence>
<evidence type="ECO:0000256" key="1">
    <source>
        <dbReference type="ARBA" id="ARBA00023180"/>
    </source>
</evidence>
<evidence type="ECO:0000313" key="6">
    <source>
        <dbReference type="EMBL" id="CAL1599813.1"/>
    </source>
</evidence>
<comment type="caution">
    <text evidence="2">Lacks conserved residue(s) required for the propagation of feature annotation.</text>
</comment>
<keyword evidence="7" id="KW-1185">Reference proteome</keyword>
<dbReference type="Proteomes" id="UP001497482">
    <property type="component" value="Chromosome 23"/>
</dbReference>
<evidence type="ECO:0000256" key="4">
    <source>
        <dbReference type="SAM" id="SignalP"/>
    </source>
</evidence>
<dbReference type="InterPro" id="IPR027231">
    <property type="entry name" value="Semaphorin"/>
</dbReference>
<accession>A0AAV2LFA3</accession>
<dbReference type="PROSITE" id="PS51004">
    <property type="entry name" value="SEMA"/>
    <property type="match status" value="1"/>
</dbReference>
<dbReference type="Pfam" id="PF01403">
    <property type="entry name" value="Sema"/>
    <property type="match status" value="1"/>
</dbReference>
<feature type="signal peptide" evidence="4">
    <location>
        <begin position="1"/>
        <end position="27"/>
    </location>
</feature>
<sequence length="438" mass="48816">MYSLSSANPFPHGSLLLPLHLLPSLSCLQSDVGGMKTLQRRWTTFLKAQLVCEDKPTGQRYNVLTDVFTTEHLPGDPSSTHFYGLFSSQWEGADVSAVCVFSLSDINKVLDGPFKELKKCENRFNPEPVPSPRPGQCLDRELKEAGFDSSLKLPDKVLTFVRDHPLMENSVTAAPLLVRRGVRYTKLAVSLVQRGGDGRALLHIGDKTKWDLLYTRAKTDAAKVGLTQPEGSPEPGAVSEQDANNANERLLIRMEVMMETMRTDIKCEDLEGRSRLNNIRVVGVPEGSEDSRPTVFVAKLLQGLLGLDEEPVLDRAHRTLRPKPKDGELPRPFVVRVNMFQQRCVILKKAGSSGPLFYKGKRVSIFPDFTTSVAKKRAAFAKVKKELHSCPGVKFGLFYPARLHITPPSEQTHKFEDPTLAMDFVLKRLKTVVIPESV</sequence>
<dbReference type="GO" id="GO:0030335">
    <property type="term" value="P:positive regulation of cell migration"/>
    <property type="evidence" value="ECO:0007669"/>
    <property type="project" value="TreeGrafter"/>
</dbReference>
<dbReference type="SMART" id="SM00630">
    <property type="entry name" value="Sema"/>
    <property type="match status" value="1"/>
</dbReference>
<dbReference type="GO" id="GO:0071526">
    <property type="term" value="P:semaphorin-plexin signaling pathway"/>
    <property type="evidence" value="ECO:0007669"/>
    <property type="project" value="TreeGrafter"/>
</dbReference>
<dbReference type="GO" id="GO:0005886">
    <property type="term" value="C:plasma membrane"/>
    <property type="evidence" value="ECO:0007669"/>
    <property type="project" value="TreeGrafter"/>
</dbReference>
<dbReference type="GO" id="GO:0030215">
    <property type="term" value="F:semaphorin receptor binding"/>
    <property type="evidence" value="ECO:0007669"/>
    <property type="project" value="InterPro"/>
</dbReference>
<protein>
    <recommendedName>
        <fullName evidence="5">Sema domain-containing protein</fullName>
    </recommendedName>
</protein>
<dbReference type="Gene3D" id="3.30.70.1820">
    <property type="entry name" value="L1 transposable element, RRM domain"/>
    <property type="match status" value="1"/>
</dbReference>
<organism evidence="6 7">
    <name type="scientific">Knipowitschia caucasica</name>
    <name type="common">Caucasian dwarf goby</name>
    <name type="synonym">Pomatoschistus caucasicus</name>
    <dbReference type="NCBI Taxonomy" id="637954"/>
    <lineage>
        <taxon>Eukaryota</taxon>
        <taxon>Metazoa</taxon>
        <taxon>Chordata</taxon>
        <taxon>Craniata</taxon>
        <taxon>Vertebrata</taxon>
        <taxon>Euteleostomi</taxon>
        <taxon>Actinopterygii</taxon>
        <taxon>Neopterygii</taxon>
        <taxon>Teleostei</taxon>
        <taxon>Neoteleostei</taxon>
        <taxon>Acanthomorphata</taxon>
        <taxon>Gobiaria</taxon>
        <taxon>Gobiiformes</taxon>
        <taxon>Gobioidei</taxon>
        <taxon>Gobiidae</taxon>
        <taxon>Gobiinae</taxon>
        <taxon>Knipowitschia</taxon>
    </lineage>
</organism>